<feature type="domain" description="NmrA-like" evidence="3">
    <location>
        <begin position="2"/>
        <end position="294"/>
    </location>
</feature>
<dbReference type="InterPro" id="IPR008030">
    <property type="entry name" value="NmrA-like"/>
</dbReference>
<dbReference type="Proteomes" id="UP000326950">
    <property type="component" value="Unassembled WGS sequence"/>
</dbReference>
<dbReference type="SUPFAM" id="SSF51735">
    <property type="entry name" value="NAD(P)-binding Rossmann-fold domains"/>
    <property type="match status" value="1"/>
</dbReference>
<dbReference type="PANTHER" id="PTHR42748">
    <property type="entry name" value="NITROGEN METABOLITE REPRESSION PROTEIN NMRA FAMILY MEMBER"/>
    <property type="match status" value="1"/>
</dbReference>
<evidence type="ECO:0000313" key="5">
    <source>
        <dbReference type="Proteomes" id="UP000326950"/>
    </source>
</evidence>
<comment type="similarity">
    <text evidence="1">Belongs to the NmrA-type oxidoreductase family.</text>
</comment>
<dbReference type="PANTHER" id="PTHR42748:SF7">
    <property type="entry name" value="NMRA LIKE REDOX SENSOR 1-RELATED"/>
    <property type="match status" value="1"/>
</dbReference>
<dbReference type="PROSITE" id="PS00012">
    <property type="entry name" value="PHOSPHOPANTETHEINE"/>
    <property type="match status" value="1"/>
</dbReference>
<dbReference type="AlphaFoldDB" id="A0A5N6UMC2"/>
<dbReference type="InterPro" id="IPR006162">
    <property type="entry name" value="Ppantetheine_attach_site"/>
</dbReference>
<sequence>MNDTIAFVAGATGNQGGATARELLHAGIKVHALVRNPLSKSALDLQRLGVQLFPGDFDDLSSLKAAVEGVTAVFVNVSPIMVDTGREVIHAKNIIDTALASGTVTTIVYSSVTMTGKHESFPNWGPSYPQAWYWQNKAQIESMVRESGIKYWAILRPAFLMHNYHQPVASFMFPELVQNRTFLTAYKPSTAMTVLDPRDVGKFAAAAIAEPGAFNRHEVDLGVESLTAAEIVKELSRVSGKDIALQFYDEKEAKELAVRNPIIHAQLWANEVGYQVDFKGLQKYPIRLTRFSEYLEKHRDEVLQTFQ</sequence>
<dbReference type="Pfam" id="PF05368">
    <property type="entry name" value="NmrA"/>
    <property type="match status" value="1"/>
</dbReference>
<keyword evidence="5" id="KW-1185">Reference proteome</keyword>
<dbReference type="InterPro" id="IPR051164">
    <property type="entry name" value="NmrA-like_oxidored"/>
</dbReference>
<dbReference type="EMBL" id="ML738668">
    <property type="protein sequence ID" value="KAE8159782.1"/>
    <property type="molecule type" value="Genomic_DNA"/>
</dbReference>
<evidence type="ECO:0000313" key="4">
    <source>
        <dbReference type="EMBL" id="KAE8159782.1"/>
    </source>
</evidence>
<evidence type="ECO:0000256" key="1">
    <source>
        <dbReference type="ARBA" id="ARBA00006328"/>
    </source>
</evidence>
<organism evidence="4 5">
    <name type="scientific">Aspergillus tamarii</name>
    <dbReference type="NCBI Taxonomy" id="41984"/>
    <lineage>
        <taxon>Eukaryota</taxon>
        <taxon>Fungi</taxon>
        <taxon>Dikarya</taxon>
        <taxon>Ascomycota</taxon>
        <taxon>Pezizomycotina</taxon>
        <taxon>Eurotiomycetes</taxon>
        <taxon>Eurotiomycetidae</taxon>
        <taxon>Eurotiales</taxon>
        <taxon>Aspergillaceae</taxon>
        <taxon>Aspergillus</taxon>
        <taxon>Aspergillus subgen. Circumdati</taxon>
    </lineage>
</organism>
<dbReference type="InterPro" id="IPR036291">
    <property type="entry name" value="NAD(P)-bd_dom_sf"/>
</dbReference>
<reference evidence="4 5" key="1">
    <citation type="submission" date="2019-04" db="EMBL/GenBank/DDBJ databases">
        <title>Friends and foes A comparative genomics study of 23 Aspergillus species from section Flavi.</title>
        <authorList>
            <consortium name="DOE Joint Genome Institute"/>
            <person name="Kjaerbolling I."/>
            <person name="Vesth T."/>
            <person name="Frisvad J.C."/>
            <person name="Nybo J.L."/>
            <person name="Theobald S."/>
            <person name="Kildgaard S."/>
            <person name="Isbrandt T."/>
            <person name="Kuo A."/>
            <person name="Sato A."/>
            <person name="Lyhne E.K."/>
            <person name="Kogle M.E."/>
            <person name="Wiebenga A."/>
            <person name="Kun R.S."/>
            <person name="Lubbers R.J."/>
            <person name="Makela M.R."/>
            <person name="Barry K."/>
            <person name="Chovatia M."/>
            <person name="Clum A."/>
            <person name="Daum C."/>
            <person name="Haridas S."/>
            <person name="He G."/>
            <person name="LaButti K."/>
            <person name="Lipzen A."/>
            <person name="Mondo S."/>
            <person name="Riley R."/>
            <person name="Salamov A."/>
            <person name="Simmons B.A."/>
            <person name="Magnuson J.K."/>
            <person name="Henrissat B."/>
            <person name="Mortensen U.H."/>
            <person name="Larsen T.O."/>
            <person name="Devries R.P."/>
            <person name="Grigoriev I.V."/>
            <person name="Machida M."/>
            <person name="Baker S.E."/>
            <person name="Andersen M.R."/>
        </authorList>
    </citation>
    <scope>NUCLEOTIDE SEQUENCE [LARGE SCALE GENOMIC DNA]</scope>
    <source>
        <strain evidence="4 5">CBS 117626</strain>
    </source>
</reference>
<dbReference type="OrthoDB" id="419598at2759"/>
<evidence type="ECO:0000256" key="2">
    <source>
        <dbReference type="ARBA" id="ARBA00022857"/>
    </source>
</evidence>
<protein>
    <recommendedName>
        <fullName evidence="3">NmrA-like domain-containing protein</fullName>
    </recommendedName>
</protein>
<keyword evidence="2" id="KW-0521">NADP</keyword>
<gene>
    <name evidence="4" type="ORF">BDV40DRAFT_314398</name>
</gene>
<name>A0A5N6UMC2_ASPTM</name>
<evidence type="ECO:0000259" key="3">
    <source>
        <dbReference type="Pfam" id="PF05368"/>
    </source>
</evidence>
<accession>A0A5N6UMC2</accession>
<proteinExistence type="inferred from homology"/>
<dbReference type="Gene3D" id="3.40.50.720">
    <property type="entry name" value="NAD(P)-binding Rossmann-like Domain"/>
    <property type="match status" value="1"/>
</dbReference>